<name>A0A1G2P4N5_9BACT</name>
<dbReference type="EMBL" id="MHSH01000001">
    <property type="protein sequence ID" value="OHA42669.1"/>
    <property type="molecule type" value="Genomic_DNA"/>
</dbReference>
<dbReference type="Gene3D" id="2.60.40.10">
    <property type="entry name" value="Immunoglobulins"/>
    <property type="match status" value="1"/>
</dbReference>
<dbReference type="InterPro" id="IPR013783">
    <property type="entry name" value="Ig-like_fold"/>
</dbReference>
<gene>
    <name evidence="1" type="ORF">A3H68_01960</name>
</gene>
<dbReference type="Proteomes" id="UP000176429">
    <property type="component" value="Unassembled WGS sequence"/>
</dbReference>
<comment type="caution">
    <text evidence="1">The sequence shown here is derived from an EMBL/GenBank/DDBJ whole genome shotgun (WGS) entry which is preliminary data.</text>
</comment>
<organism evidence="1 2">
    <name type="scientific">Candidatus Taylorbacteria bacterium RIFCSPLOWO2_02_FULL_46_40</name>
    <dbReference type="NCBI Taxonomy" id="1802329"/>
    <lineage>
        <taxon>Bacteria</taxon>
        <taxon>Candidatus Tayloriibacteriota</taxon>
    </lineage>
</organism>
<reference evidence="1 2" key="1">
    <citation type="journal article" date="2016" name="Nat. Commun.">
        <title>Thousands of microbial genomes shed light on interconnected biogeochemical processes in an aquifer system.</title>
        <authorList>
            <person name="Anantharaman K."/>
            <person name="Brown C.T."/>
            <person name="Hug L.A."/>
            <person name="Sharon I."/>
            <person name="Castelle C.J."/>
            <person name="Probst A.J."/>
            <person name="Thomas B.C."/>
            <person name="Singh A."/>
            <person name="Wilkins M.J."/>
            <person name="Karaoz U."/>
            <person name="Brodie E.L."/>
            <person name="Williams K.H."/>
            <person name="Hubbard S.S."/>
            <person name="Banfield J.F."/>
        </authorList>
    </citation>
    <scope>NUCLEOTIDE SEQUENCE [LARGE SCALE GENOMIC DNA]</scope>
</reference>
<dbReference type="AlphaFoldDB" id="A0A1G2P4N5"/>
<accession>A0A1G2P4N5</accession>
<dbReference type="Pfam" id="PF07610">
    <property type="entry name" value="DUF1573"/>
    <property type="match status" value="1"/>
</dbReference>
<protein>
    <recommendedName>
        <fullName evidence="3">DUF1573 domain-containing protein</fullName>
    </recommendedName>
</protein>
<evidence type="ECO:0008006" key="3">
    <source>
        <dbReference type="Google" id="ProtNLM"/>
    </source>
</evidence>
<sequence>MEKKTLLILALVVAGAAGLLWWGNASTSGNVEVSDNLASALVAGEDKYDFGTISMADGNAEKIFSITNPTNEDIVVKRIVTSCMCTTAYLNTAQGEKGPFGMPGHGGAGAAISEIIKPGENREIKVVYDPNAHGPAGIGRIERYVDVTESSGATLRLQINAMVKP</sequence>
<proteinExistence type="predicted"/>
<evidence type="ECO:0000313" key="2">
    <source>
        <dbReference type="Proteomes" id="UP000176429"/>
    </source>
</evidence>
<dbReference type="InterPro" id="IPR011467">
    <property type="entry name" value="DUF1573"/>
</dbReference>
<evidence type="ECO:0000313" key="1">
    <source>
        <dbReference type="EMBL" id="OHA42669.1"/>
    </source>
</evidence>